<dbReference type="Gene3D" id="3.30.2140.20">
    <property type="match status" value="1"/>
</dbReference>
<evidence type="ECO:0000256" key="2">
    <source>
        <dbReference type="ARBA" id="ARBA00012701"/>
    </source>
</evidence>
<dbReference type="InterPro" id="IPR053710">
    <property type="entry name" value="Arylamine_NAT_domain_sf"/>
</dbReference>
<dbReference type="InterPro" id="IPR038765">
    <property type="entry name" value="Papain-like_cys_pep_sf"/>
</dbReference>
<dbReference type="OMA" id="CYEHNTL"/>
<reference evidence="6" key="3">
    <citation type="submission" date="2025-09" db="UniProtKB">
        <authorList>
            <consortium name="Ensembl"/>
        </authorList>
    </citation>
    <scope>IDENTIFICATION</scope>
</reference>
<keyword evidence="7" id="KW-1185">Reference proteome</keyword>
<name>A0A7N4V6L1_SARHA</name>
<dbReference type="RefSeq" id="XP_003757899.1">
    <property type="nucleotide sequence ID" value="XM_003757851.4"/>
</dbReference>
<accession>A0A7N4V6L1</accession>
<evidence type="ECO:0000256" key="4">
    <source>
        <dbReference type="ARBA" id="ARBA00023315"/>
    </source>
</evidence>
<dbReference type="EC" id="2.3.1.5" evidence="2"/>
<organism evidence="6 7">
    <name type="scientific">Sarcophilus harrisii</name>
    <name type="common">Tasmanian devil</name>
    <name type="synonym">Sarcophilus laniarius</name>
    <dbReference type="NCBI Taxonomy" id="9305"/>
    <lineage>
        <taxon>Eukaryota</taxon>
        <taxon>Metazoa</taxon>
        <taxon>Chordata</taxon>
        <taxon>Craniata</taxon>
        <taxon>Vertebrata</taxon>
        <taxon>Euteleostomi</taxon>
        <taxon>Mammalia</taxon>
        <taxon>Metatheria</taxon>
        <taxon>Dasyuromorphia</taxon>
        <taxon>Dasyuridae</taxon>
        <taxon>Sarcophilus</taxon>
    </lineage>
</organism>
<dbReference type="Ensembl" id="ENSSHAT00000048622.1">
    <property type="protein sequence ID" value="ENSSHAP00000043146.1"/>
    <property type="gene ID" value="ENSSHAG00000026367.1"/>
</dbReference>
<dbReference type="OrthoDB" id="10260017at2759"/>
<dbReference type="FunCoup" id="A0A7N4V6L1">
    <property type="interactions" value="413"/>
</dbReference>
<dbReference type="GeneID" id="100919466"/>
<sequence>MDIREYFARIGYNHSREKMDLETLTEVMQHHVLAVPFENLDIHCGIPIKLSLEAVYDKIVRKKRGGWCLEVNHLLFWVLTTMGYETTILGGYVYSNIKKQYSSTMIHLLLKVTIGERSYIVDGAFGRSYQIWQPMELVSGKDQLQTPCIFRLKEDNGIWYLDQIRRKQFIPNSEFHNSDLLEKSEFRHIYSFTLQPRTIEEFESVNIYLQTSPESVFTSKSFCSLQTVEGVHCLVGWTLTHRIFNYKENTDLVEFKILKDEEVDKVLKDIFNISLERKLVPKHGDRFFTI</sequence>
<dbReference type="PRINTS" id="PR01543">
    <property type="entry name" value="ANATRNSFRASE"/>
</dbReference>
<proteinExistence type="inferred from homology"/>
<evidence type="ECO:0000256" key="5">
    <source>
        <dbReference type="RuleBase" id="RU003452"/>
    </source>
</evidence>
<gene>
    <name evidence="6" type="primary">LOC100919466</name>
</gene>
<keyword evidence="4 5" id="KW-0012">Acyltransferase</keyword>
<dbReference type="GO" id="GO:0004060">
    <property type="term" value="F:arylamine N-acetyltransferase activity"/>
    <property type="evidence" value="ECO:0007669"/>
    <property type="project" value="UniProtKB-EC"/>
</dbReference>
<evidence type="ECO:0000256" key="3">
    <source>
        <dbReference type="ARBA" id="ARBA00022679"/>
    </source>
</evidence>
<dbReference type="FunFam" id="3.30.2140.20:FF:000001">
    <property type="entry name" value="Arylamine N-acetyltransferase 1"/>
    <property type="match status" value="1"/>
</dbReference>
<dbReference type="SUPFAM" id="SSF54001">
    <property type="entry name" value="Cysteine proteinases"/>
    <property type="match status" value="1"/>
</dbReference>
<dbReference type="KEGG" id="shr:100919466"/>
<dbReference type="PANTHER" id="PTHR11786:SF8">
    <property type="entry name" value="ARYLAMINE N-ACETYLTRANSFERASE 1"/>
    <property type="match status" value="1"/>
</dbReference>
<reference evidence="6" key="2">
    <citation type="submission" date="2025-08" db="UniProtKB">
        <authorList>
            <consortium name="Ensembl"/>
        </authorList>
    </citation>
    <scope>IDENTIFICATION</scope>
</reference>
<reference evidence="6 7" key="1">
    <citation type="journal article" date="2011" name="Proc. Natl. Acad. Sci. U.S.A.">
        <title>Genetic diversity and population structure of the endangered marsupial Sarcophilus harrisii (Tasmanian devil).</title>
        <authorList>
            <person name="Miller W."/>
            <person name="Hayes V.M."/>
            <person name="Ratan A."/>
            <person name="Petersen D.C."/>
            <person name="Wittekindt N.E."/>
            <person name="Miller J."/>
            <person name="Walenz B."/>
            <person name="Knight J."/>
            <person name="Qi J."/>
            <person name="Zhao F."/>
            <person name="Wang Q."/>
            <person name="Bedoya-Reina O.C."/>
            <person name="Katiyar N."/>
            <person name="Tomsho L.P."/>
            <person name="Kasson L.M."/>
            <person name="Hardie R.A."/>
            <person name="Woodbridge P."/>
            <person name="Tindall E.A."/>
            <person name="Bertelsen M.F."/>
            <person name="Dixon D."/>
            <person name="Pyecroft S."/>
            <person name="Helgen K.M."/>
            <person name="Lesk A.M."/>
            <person name="Pringle T.H."/>
            <person name="Patterson N."/>
            <person name="Zhang Y."/>
            <person name="Kreiss A."/>
            <person name="Woods G.M."/>
            <person name="Jones M.E."/>
            <person name="Schuster S.C."/>
        </authorList>
    </citation>
    <scope>NUCLEOTIDE SEQUENCE [LARGE SCALE GENOMIC DNA]</scope>
</reference>
<keyword evidence="3 5" id="KW-0808">Transferase</keyword>
<dbReference type="Pfam" id="PF00797">
    <property type="entry name" value="Acetyltransf_2"/>
    <property type="match status" value="1"/>
</dbReference>
<dbReference type="AlphaFoldDB" id="A0A7N4V6L1"/>
<dbReference type="InParanoid" id="A0A7N4V6L1"/>
<comment type="similarity">
    <text evidence="1 5">Belongs to the arylamine N-acetyltransferase family.</text>
</comment>
<dbReference type="Proteomes" id="UP000007648">
    <property type="component" value="Unassembled WGS sequence"/>
</dbReference>
<dbReference type="PANTHER" id="PTHR11786">
    <property type="entry name" value="N-HYDROXYARYLAMINE O-ACETYLTRANSFERASE"/>
    <property type="match status" value="1"/>
</dbReference>
<evidence type="ECO:0000313" key="6">
    <source>
        <dbReference type="Ensembl" id="ENSSHAP00000043146.1"/>
    </source>
</evidence>
<protein>
    <recommendedName>
        <fullName evidence="2">arylamine N-acetyltransferase</fullName>
        <ecNumber evidence="2">2.3.1.5</ecNumber>
    </recommendedName>
</protein>
<dbReference type="GeneTree" id="ENSGT00390000012054"/>
<dbReference type="InterPro" id="IPR001447">
    <property type="entry name" value="Arylamine_N-AcTrfase"/>
</dbReference>
<evidence type="ECO:0000313" key="7">
    <source>
        <dbReference type="Proteomes" id="UP000007648"/>
    </source>
</evidence>
<evidence type="ECO:0000256" key="1">
    <source>
        <dbReference type="ARBA" id="ARBA00006547"/>
    </source>
</evidence>